<protein>
    <recommendedName>
        <fullName evidence="3">HNH endonuclease</fullName>
    </recommendedName>
</protein>
<dbReference type="RefSeq" id="WP_229954442.1">
    <property type="nucleotide sequence ID" value="NZ_BAAAEM010000005.1"/>
</dbReference>
<dbReference type="InterPro" id="IPR032871">
    <property type="entry name" value="AHH_dom_containing"/>
</dbReference>
<dbReference type="Proteomes" id="UP001500713">
    <property type="component" value="Unassembled WGS sequence"/>
</dbReference>
<evidence type="ECO:0000313" key="1">
    <source>
        <dbReference type="EMBL" id="GAA0488452.1"/>
    </source>
</evidence>
<dbReference type="EMBL" id="BAAAEM010000005">
    <property type="protein sequence ID" value="GAA0488452.1"/>
    <property type="molecule type" value="Genomic_DNA"/>
</dbReference>
<evidence type="ECO:0000313" key="2">
    <source>
        <dbReference type="Proteomes" id="UP001500713"/>
    </source>
</evidence>
<reference evidence="2" key="1">
    <citation type="journal article" date="2019" name="Int. J. Syst. Evol. Microbiol.">
        <title>The Global Catalogue of Microorganisms (GCM) 10K type strain sequencing project: providing services to taxonomists for standard genome sequencing and annotation.</title>
        <authorList>
            <consortium name="The Broad Institute Genomics Platform"/>
            <consortium name="The Broad Institute Genome Sequencing Center for Infectious Disease"/>
            <person name="Wu L."/>
            <person name="Ma J."/>
        </authorList>
    </citation>
    <scope>NUCLEOTIDE SEQUENCE [LARGE SCALE GENOMIC DNA]</scope>
    <source>
        <strain evidence="2">JCM 14162</strain>
    </source>
</reference>
<comment type="caution">
    <text evidence="1">The sequence shown here is derived from an EMBL/GenBank/DDBJ whole genome shotgun (WGS) entry which is preliminary data.</text>
</comment>
<dbReference type="Pfam" id="PF14412">
    <property type="entry name" value="AHH"/>
    <property type="match status" value="1"/>
</dbReference>
<keyword evidence="2" id="KW-1185">Reference proteome</keyword>
<sequence length="166" mass="19320">MTRFSKINRKNADGYNPHYQRHHLIPLQAGSIDDVAVPLHREMEGGFDFDDFDKNGILLPSNERVALQTGRPLHRGPHPRYNELVIDRLLLIIKLSEQIESLFQRQSFFRFRVSLLQFTLRRALLGRNMATLRLNKRDPGVTSEAFRDLDDCVDILCVQTQWPPVK</sequence>
<proteinExistence type="predicted"/>
<organism evidence="1 2">
    <name type="scientific">Parasphingorhabdus litoris</name>
    <dbReference type="NCBI Taxonomy" id="394733"/>
    <lineage>
        <taxon>Bacteria</taxon>
        <taxon>Pseudomonadati</taxon>
        <taxon>Pseudomonadota</taxon>
        <taxon>Alphaproteobacteria</taxon>
        <taxon>Sphingomonadales</taxon>
        <taxon>Sphingomonadaceae</taxon>
        <taxon>Parasphingorhabdus</taxon>
    </lineage>
</organism>
<evidence type="ECO:0008006" key="3">
    <source>
        <dbReference type="Google" id="ProtNLM"/>
    </source>
</evidence>
<accession>A0ABP3KY67</accession>
<name>A0ABP3KY67_9SPHN</name>
<gene>
    <name evidence="1" type="ORF">GCM10009096_34240</name>
</gene>